<dbReference type="Gene3D" id="2.130.10.10">
    <property type="entry name" value="YVTN repeat-like/Quinoprotein amine dehydrogenase"/>
    <property type="match status" value="1"/>
</dbReference>
<dbReference type="Proteomes" id="UP000002149">
    <property type="component" value="Chromosome 7"/>
</dbReference>
<feature type="repeat" description="WD" evidence="1">
    <location>
        <begin position="381"/>
        <end position="402"/>
    </location>
</feature>
<dbReference type="InParanoid" id="Q5KEF9"/>
<dbReference type="InterPro" id="IPR015943">
    <property type="entry name" value="WD40/YVTN_repeat-like_dom_sf"/>
</dbReference>
<feature type="region of interest" description="Disordered" evidence="2">
    <location>
        <begin position="842"/>
        <end position="875"/>
    </location>
</feature>
<dbReference type="PaxDb" id="214684-Q5KEF9"/>
<dbReference type="PROSITE" id="PS50082">
    <property type="entry name" value="WD_REPEATS_2"/>
    <property type="match status" value="1"/>
</dbReference>
<keyword evidence="5" id="KW-1185">Reference proteome</keyword>
<evidence type="ECO:0000313" key="4">
    <source>
        <dbReference type="EMBL" id="AAW44474.1"/>
    </source>
</evidence>
<proteinExistence type="predicted"/>
<dbReference type="AlphaFoldDB" id="Q5KEF9"/>
<feature type="region of interest" description="Disordered" evidence="2">
    <location>
        <begin position="573"/>
        <end position="600"/>
    </location>
</feature>
<feature type="region of interest" description="Disordered" evidence="2">
    <location>
        <begin position="728"/>
        <end position="759"/>
    </location>
</feature>
<dbReference type="SUPFAM" id="SSF81383">
    <property type="entry name" value="F-box domain"/>
    <property type="match status" value="1"/>
</dbReference>
<dbReference type="SMART" id="SM00320">
    <property type="entry name" value="WD40"/>
    <property type="match status" value="2"/>
</dbReference>
<feature type="compositionally biased region" description="Acidic residues" evidence="2">
    <location>
        <begin position="864"/>
        <end position="875"/>
    </location>
</feature>
<organism evidence="4 5">
    <name type="scientific">Cryptococcus deneoformans (strain JEC21 / ATCC MYA-565)</name>
    <name type="common">Cryptococcus neoformans var. neoformans serotype D</name>
    <dbReference type="NCBI Taxonomy" id="214684"/>
    <lineage>
        <taxon>Eukaryota</taxon>
        <taxon>Fungi</taxon>
        <taxon>Dikarya</taxon>
        <taxon>Basidiomycota</taxon>
        <taxon>Agaricomycotina</taxon>
        <taxon>Tremellomycetes</taxon>
        <taxon>Tremellales</taxon>
        <taxon>Cryptococcaceae</taxon>
        <taxon>Cryptococcus</taxon>
        <taxon>Cryptococcus neoformans species complex</taxon>
    </lineage>
</organism>
<keyword evidence="1" id="KW-0853">WD repeat</keyword>
<protein>
    <submittedName>
        <fullName evidence="4">Expressed protein</fullName>
    </submittedName>
</protein>
<name>Q5KEF9_CRYD1</name>
<dbReference type="Pfam" id="PF12937">
    <property type="entry name" value="F-box-like"/>
    <property type="match status" value="1"/>
</dbReference>
<evidence type="ECO:0000313" key="5">
    <source>
        <dbReference type="Proteomes" id="UP000002149"/>
    </source>
</evidence>
<dbReference type="InterPro" id="IPR036047">
    <property type="entry name" value="F-box-like_dom_sf"/>
</dbReference>
<gene>
    <name evidence="4" type="ordered locus">CNG00650</name>
</gene>
<dbReference type="KEGG" id="cne:CNG00650"/>
<feature type="domain" description="F-box" evidence="3">
    <location>
        <begin position="78"/>
        <end position="124"/>
    </location>
</feature>
<feature type="compositionally biased region" description="Pro residues" evidence="2">
    <location>
        <begin position="579"/>
        <end position="588"/>
    </location>
</feature>
<dbReference type="GeneID" id="3258632"/>
<feature type="compositionally biased region" description="Basic and acidic residues" evidence="2">
    <location>
        <begin position="734"/>
        <end position="750"/>
    </location>
</feature>
<dbReference type="HOGENOM" id="CLU_008398_2_0_1"/>
<evidence type="ECO:0000256" key="1">
    <source>
        <dbReference type="PROSITE-ProRule" id="PRU00221"/>
    </source>
</evidence>
<dbReference type="VEuPathDB" id="FungiDB:CNG00650"/>
<dbReference type="EMBL" id="AE017347">
    <property type="protein sequence ID" value="AAW44474.1"/>
    <property type="molecule type" value="Genomic_DNA"/>
</dbReference>
<dbReference type="PROSITE" id="PS50181">
    <property type="entry name" value="FBOX"/>
    <property type="match status" value="1"/>
</dbReference>
<sequence length="911" mass="100192">MQPAPSSHRHFSNGSISPHTSLHGHEELEFEDDFDYLSVATPSRPNASKRAAPNKGKAVETTKWKGKGKARNGIPGGECYLLKLPGDLLHTLMSCLSPRTLLRFSETCKLLNEQTENDTVWRHSYVNRFLGEGVARDSRRREEIVVLAQSCVNAAGRGWKKEALGREVMLDLWTNSKTSIVMHTPPTGLIHSISLYYPPFLPSNSKSLVIGKNRQSTPKDKVAYTSKLGEDGDNVLQPTTPKITHRQKYEAVLAATTRPPPYMLSASLFMGGVVRSDPISGKVSKGFWGPGRDANFHIRPHIDPLAEPSAIYLPSRSQSFILWGLQTGSVVFTSVQTRNHATHGGRATSVNVYSDPRKSHEGFVVDIWAPQGQNDTALKWITAGQDGRVKLWELQSGTITKVGKRQASLVDGNIDCVFTSPLAETGFPNRSELVKRRQAGKPDEIVLARYDLQHDIVAGVTEDGDLRVWFEASSGNENEVRIDLGSAEIEGEIKVMEMIGYRHQDEVAVAVLIHRRRSHILMRHDISKSGNHHITTFYSSVGAPLSCIHPSLFPNLPISAPKHGNSTPMLARIVTPGETPDPSPPPLDLPSGGFSSSSTHSEPEYGRYVLAGDEAGFVHLWAWNGEDNERKTIRSWEAMEGKITALDMSCGLVAVGSFDGFVKIYDPLPTPPKLLRTFHASHLSPGELLVAGSDQPDARFYTVNKIILENDMVVASIGRKVFAWRAGAGKGKHGGKEGKKGGIGKGEGRGGTRGIGTSPFPTLPRAVKVPFPRVLIKSVSLVMKALHQAAEEDFAEFAPHAATPRQRLTNPHETLEREAMQEMGLEDGDDALQYALMLSMEEQSHASPPHNDLLNEEPSVSGWVEDEDEEENVDDETAEAIRQVEAFKKAEQENELARMLEMIKQAEKKEG</sequence>
<reference evidence="4 5" key="1">
    <citation type="journal article" date="2005" name="Science">
        <title>The genome of the basidiomycetous yeast and human pathogen Cryptococcus neoformans.</title>
        <authorList>
            <person name="Loftus B.J."/>
            <person name="Fung E."/>
            <person name="Roncaglia P."/>
            <person name="Rowley D."/>
            <person name="Amedeo P."/>
            <person name="Bruno D."/>
            <person name="Vamathevan J."/>
            <person name="Miranda M."/>
            <person name="Anderson I.J."/>
            <person name="Fraser J.A."/>
            <person name="Allen J.E."/>
            <person name="Bosdet I.E."/>
            <person name="Brent M.R."/>
            <person name="Chiu R."/>
            <person name="Doering T.L."/>
            <person name="Donlin M.J."/>
            <person name="D'Souza C.A."/>
            <person name="Fox D.S."/>
            <person name="Grinberg V."/>
            <person name="Fu J."/>
            <person name="Fukushima M."/>
            <person name="Haas B.J."/>
            <person name="Huang J.C."/>
            <person name="Janbon G."/>
            <person name="Jones S.J."/>
            <person name="Koo H.L."/>
            <person name="Krzywinski M.I."/>
            <person name="Kwon-Chung J.K."/>
            <person name="Lengeler K.B."/>
            <person name="Maiti R."/>
            <person name="Marra M.A."/>
            <person name="Marra R.E."/>
            <person name="Mathewson C.A."/>
            <person name="Mitchell T.G."/>
            <person name="Pertea M."/>
            <person name="Riggs F.R."/>
            <person name="Salzberg S.L."/>
            <person name="Schein J.E."/>
            <person name="Shvartsbeyn A."/>
            <person name="Shin H."/>
            <person name="Shumway M."/>
            <person name="Specht C.A."/>
            <person name="Suh B.B."/>
            <person name="Tenney A."/>
            <person name="Utterback T.R."/>
            <person name="Wickes B.L."/>
            <person name="Wortman J.R."/>
            <person name="Wye N.H."/>
            <person name="Kronstad J.W."/>
            <person name="Lodge J.K."/>
            <person name="Heitman J."/>
            <person name="Davis R.W."/>
            <person name="Fraser C.M."/>
            <person name="Hyman R.W."/>
        </authorList>
    </citation>
    <scope>NUCLEOTIDE SEQUENCE [LARGE SCALE GENOMIC DNA]</scope>
    <source>
        <strain evidence="5">JEC21 / ATCC MYA-565</strain>
    </source>
</reference>
<dbReference type="eggNOG" id="KOG0274">
    <property type="taxonomic scope" value="Eukaryota"/>
</dbReference>
<evidence type="ECO:0000259" key="3">
    <source>
        <dbReference type="PROSITE" id="PS50181"/>
    </source>
</evidence>
<dbReference type="OrthoDB" id="429520at2759"/>
<dbReference type="OMA" id="MIERWMA"/>
<feature type="region of interest" description="Disordered" evidence="2">
    <location>
        <begin position="41"/>
        <end position="69"/>
    </location>
</feature>
<dbReference type="STRING" id="214684.Q5KEF9"/>
<accession>Q5KEF9</accession>
<feature type="region of interest" description="Disordered" evidence="2">
    <location>
        <begin position="1"/>
        <end position="21"/>
    </location>
</feature>
<dbReference type="Gene3D" id="1.20.1280.50">
    <property type="match status" value="1"/>
</dbReference>
<dbReference type="InterPro" id="IPR001680">
    <property type="entry name" value="WD40_rpt"/>
</dbReference>
<dbReference type="SUPFAM" id="SSF50978">
    <property type="entry name" value="WD40 repeat-like"/>
    <property type="match status" value="1"/>
</dbReference>
<dbReference type="InterPro" id="IPR001810">
    <property type="entry name" value="F-box_dom"/>
</dbReference>
<dbReference type="InterPro" id="IPR036322">
    <property type="entry name" value="WD40_repeat_dom_sf"/>
</dbReference>
<feature type="compositionally biased region" description="Low complexity" evidence="2">
    <location>
        <begin position="589"/>
        <end position="600"/>
    </location>
</feature>
<evidence type="ECO:0000256" key="2">
    <source>
        <dbReference type="SAM" id="MobiDB-lite"/>
    </source>
</evidence>
<dbReference type="RefSeq" id="XP_571781.1">
    <property type="nucleotide sequence ID" value="XM_571781.2"/>
</dbReference>